<dbReference type="SUPFAM" id="SSF50998">
    <property type="entry name" value="Quinoprotein alcohol dehydrogenase-like"/>
    <property type="match status" value="1"/>
</dbReference>
<dbReference type="PANTHER" id="PTHR37253">
    <property type="entry name" value="PROTEIN GAMETE EXPRESSED 3"/>
    <property type="match status" value="1"/>
</dbReference>
<sequence length="642" mass="69057">MAMGVMWSLCLLVCSLIGAARSESRALHTGGGAENAPAPPRVARALSAPSIAHDGRLVACSGKDLLGFESNGSFAWIVPLGHTCNDSIGPVFQGEQVVQSNHVRVVQVYLVAEDKVIKVTPRNVHTSKPASEVFFSHNATSSGRSEEIIGLAVSGSYSSLFLTIRNRGLFAFSLRGELQWSAGPALDFFGYRLGCKRNVSGCYFDSAPVVDQCEGVLYISNTEGQLYSLYIDNRGVRWIQDLSSHGKVMTVAPGNSGCLYTVFPRKSIVVGINASTGNISWTQNTGPISNEKNLPTVDSNGWMSIGSLDGALYSISPDGEMRKFLGETANGSVIHVGPVLDCSGLSMYVAKTIAEGKSIQTTGDYTYVSVKKPSFILFTLLAPATGTIYWTGEYPGELSNLLSSSDLDDFTVDETVVLTLLSASRQKIASTCRQAKAKFVQADSGEPSYVLLLIFLLVVIVIEAVAISLCCIFWAKKRLQGNGLQKFLEKRYSLHSKRRILGKKISELEQKAAEDVSSNEALGKLGEMVKAKESVERKLSGSYSLGRDEPSLQQQGSLPLYHGKYSSHSFHSSQKESITVFNVLSDTSTSGDGTSSCSSDDSDYESCSGTSSGEMELDVWPSRSAEEAGHSNTANVEEESPT</sequence>
<dbReference type="ExpressionAtlas" id="A0A3L6FP48">
    <property type="expression patterns" value="baseline and differential"/>
</dbReference>
<dbReference type="EMBL" id="NCVQ01000004">
    <property type="protein sequence ID" value="PWZ34578.1"/>
    <property type="molecule type" value="Genomic_DNA"/>
</dbReference>
<dbReference type="AlphaFoldDB" id="A0A3L6FP48"/>
<feature type="transmembrane region" description="Helical" evidence="2">
    <location>
        <begin position="449"/>
        <end position="475"/>
    </location>
</feature>
<dbReference type="InterPro" id="IPR011047">
    <property type="entry name" value="Quinoprotein_ADH-like_sf"/>
</dbReference>
<evidence type="ECO:0000256" key="3">
    <source>
        <dbReference type="SAM" id="SignalP"/>
    </source>
</evidence>
<feature type="signal peptide" evidence="3">
    <location>
        <begin position="1"/>
        <end position="22"/>
    </location>
</feature>
<keyword evidence="2" id="KW-0472">Membrane</keyword>
<feature type="chain" id="PRO_5018254335" evidence="3">
    <location>
        <begin position="23"/>
        <end position="642"/>
    </location>
</feature>
<reference evidence="4" key="1">
    <citation type="journal article" date="2018" name="Nat. Genet.">
        <title>Extensive intraspecific gene order and gene structural variations between Mo17 and other maize genomes.</title>
        <authorList>
            <person name="Sun S."/>
            <person name="Zhou Y."/>
            <person name="Chen J."/>
            <person name="Shi J."/>
            <person name="Zhao H."/>
            <person name="Zhao H."/>
            <person name="Song W."/>
            <person name="Zhang M."/>
            <person name="Cui Y."/>
            <person name="Dong X."/>
            <person name="Liu H."/>
            <person name="Ma X."/>
            <person name="Jiao Y."/>
            <person name="Wang B."/>
            <person name="Wei X."/>
            <person name="Stein J.C."/>
            <person name="Glaubitz J.C."/>
            <person name="Lu F."/>
            <person name="Yu G."/>
            <person name="Liang C."/>
            <person name="Fengler K."/>
            <person name="Li B."/>
            <person name="Rafalski A."/>
            <person name="Schnable P.S."/>
            <person name="Ware D.H."/>
            <person name="Buckler E.S."/>
            <person name="Lai J."/>
        </authorList>
    </citation>
    <scope>NUCLEOTIDE SEQUENCE [LARGE SCALE GENOMIC DNA]</scope>
    <source>
        <tissue evidence="4">Seedling</tissue>
    </source>
</reference>
<gene>
    <name evidence="4" type="primary">GEX3</name>
    <name evidence="4" type="ORF">Zm00014a_044339</name>
</gene>
<organism evidence="4">
    <name type="scientific">Zea mays</name>
    <name type="common">Maize</name>
    <dbReference type="NCBI Taxonomy" id="4577"/>
    <lineage>
        <taxon>Eukaryota</taxon>
        <taxon>Viridiplantae</taxon>
        <taxon>Streptophyta</taxon>
        <taxon>Embryophyta</taxon>
        <taxon>Tracheophyta</taxon>
        <taxon>Spermatophyta</taxon>
        <taxon>Magnoliopsida</taxon>
        <taxon>Liliopsida</taxon>
        <taxon>Poales</taxon>
        <taxon>Poaceae</taxon>
        <taxon>PACMAD clade</taxon>
        <taxon>Panicoideae</taxon>
        <taxon>Andropogonodae</taxon>
        <taxon>Andropogoneae</taxon>
        <taxon>Tripsacinae</taxon>
        <taxon>Zea</taxon>
    </lineage>
</organism>
<dbReference type="Proteomes" id="UP000251960">
    <property type="component" value="Chromosome 3"/>
</dbReference>
<feature type="region of interest" description="Disordered" evidence="1">
    <location>
        <begin position="589"/>
        <end position="642"/>
    </location>
</feature>
<dbReference type="InterPro" id="IPR015943">
    <property type="entry name" value="WD40/YVTN_repeat-like_dom_sf"/>
</dbReference>
<evidence type="ECO:0000256" key="1">
    <source>
        <dbReference type="SAM" id="MobiDB-lite"/>
    </source>
</evidence>
<accession>A0A3L6FP48</accession>
<name>A0A3L6FP48_MAIZE</name>
<dbReference type="PANTHER" id="PTHR37253:SF1">
    <property type="entry name" value="PROTEIN GAMETE EXPRESSED 3"/>
    <property type="match status" value="1"/>
</dbReference>
<proteinExistence type="predicted"/>
<keyword evidence="3" id="KW-0732">Signal</keyword>
<evidence type="ECO:0000313" key="4">
    <source>
        <dbReference type="EMBL" id="PWZ34578.1"/>
    </source>
</evidence>
<keyword evidence="2" id="KW-0812">Transmembrane</keyword>
<dbReference type="InterPro" id="IPR045301">
    <property type="entry name" value="GEX3-like"/>
</dbReference>
<feature type="compositionally biased region" description="Low complexity" evidence="1">
    <location>
        <begin position="589"/>
        <end position="609"/>
    </location>
</feature>
<dbReference type="FunFam" id="2.130.10.10:FF:001929">
    <property type="entry name" value="Protein GAMETE EXPRESSED 3"/>
    <property type="match status" value="1"/>
</dbReference>
<protein>
    <submittedName>
        <fullName evidence="4">Protein GAMETE EXPRESSED 3</fullName>
    </submittedName>
</protein>
<comment type="caution">
    <text evidence="4">The sequence shown here is derived from an EMBL/GenBank/DDBJ whole genome shotgun (WGS) entry which is preliminary data.</text>
</comment>
<keyword evidence="2" id="KW-1133">Transmembrane helix</keyword>
<dbReference type="Gene3D" id="2.130.10.10">
    <property type="entry name" value="YVTN repeat-like/Quinoprotein amine dehydrogenase"/>
    <property type="match status" value="1"/>
</dbReference>
<evidence type="ECO:0000256" key="2">
    <source>
        <dbReference type="SAM" id="Phobius"/>
    </source>
</evidence>